<name>A0ABT5M3E5_9GAMM</name>
<evidence type="ECO:0000259" key="1">
    <source>
        <dbReference type="Pfam" id="PF22818"/>
    </source>
</evidence>
<protein>
    <recommendedName>
        <fullName evidence="1">ApeI dehydratase-like domain-containing protein</fullName>
    </recommendedName>
</protein>
<dbReference type="InterPro" id="IPR054545">
    <property type="entry name" value="ApeI-like"/>
</dbReference>
<dbReference type="Gene3D" id="3.10.129.10">
    <property type="entry name" value="Hotdog Thioesterase"/>
    <property type="match status" value="1"/>
</dbReference>
<accession>A0ABT5M3E5</accession>
<proteinExistence type="predicted"/>
<dbReference type="RefSeq" id="WP_273578693.1">
    <property type="nucleotide sequence ID" value="NZ_JAQRFO010000005.1"/>
</dbReference>
<dbReference type="EMBL" id="JAQRFO010000005">
    <property type="protein sequence ID" value="MDC9620816.1"/>
    <property type="molecule type" value="Genomic_DNA"/>
</dbReference>
<gene>
    <name evidence="2" type="ORF">PSI22_04025</name>
</gene>
<dbReference type="Pfam" id="PF22818">
    <property type="entry name" value="ApeI-like"/>
    <property type="match status" value="1"/>
</dbReference>
<dbReference type="Proteomes" id="UP001214757">
    <property type="component" value="Unassembled WGS sequence"/>
</dbReference>
<comment type="caution">
    <text evidence="2">The sequence shown here is derived from an EMBL/GenBank/DDBJ whole genome shotgun (WGS) entry which is preliminary data.</text>
</comment>
<reference evidence="2 3" key="1">
    <citation type="submission" date="2023-02" db="EMBL/GenBank/DDBJ databases">
        <title>Entomopathogenic bacteria.</title>
        <authorList>
            <person name="Machado R.A."/>
        </authorList>
    </citation>
    <scope>NUCLEOTIDE SEQUENCE [LARGE SCALE GENOMIC DNA]</scope>
    <source>
        <strain evidence="2 3">XENO-7</strain>
    </source>
</reference>
<sequence length="252" mass="28497">METQFLAICLPLSIEPKREMATGVALLSSWQGHQNHSAISLLIEALNQFAVRYVSSQFSAKMRQRFLPVMIEHFSCKVASCSNKMIVEGGFEPIYNTFRVNCRVYSGESREKIVAQASIIVSEVVLPTTPFSEISIENSAISLWEVWPISNHCYGFNLNPGHYLFQEHFPGQPVCPGSLLIDLVFSLCKRNERKIDIIKLHKVKFLKAVKPDHNYTVSLKTNSEGMLGNFFICDENGERHTNGSFSFLQAMQ</sequence>
<feature type="domain" description="ApeI dehydratase-like" evidence="1">
    <location>
        <begin position="155"/>
        <end position="243"/>
    </location>
</feature>
<organism evidence="2 3">
    <name type="scientific">Xenorhabdus aichiensis</name>
    <dbReference type="NCBI Taxonomy" id="3025874"/>
    <lineage>
        <taxon>Bacteria</taxon>
        <taxon>Pseudomonadati</taxon>
        <taxon>Pseudomonadota</taxon>
        <taxon>Gammaproteobacteria</taxon>
        <taxon>Enterobacterales</taxon>
        <taxon>Morganellaceae</taxon>
        <taxon>Xenorhabdus</taxon>
    </lineage>
</organism>
<evidence type="ECO:0000313" key="3">
    <source>
        <dbReference type="Proteomes" id="UP001214757"/>
    </source>
</evidence>
<evidence type="ECO:0000313" key="2">
    <source>
        <dbReference type="EMBL" id="MDC9620816.1"/>
    </source>
</evidence>
<dbReference type="SUPFAM" id="SSF54637">
    <property type="entry name" value="Thioesterase/thiol ester dehydrase-isomerase"/>
    <property type="match status" value="1"/>
</dbReference>
<dbReference type="InterPro" id="IPR029069">
    <property type="entry name" value="HotDog_dom_sf"/>
</dbReference>
<keyword evidence="3" id="KW-1185">Reference proteome</keyword>